<feature type="region of interest" description="Disordered" evidence="9">
    <location>
        <begin position="1661"/>
        <end position="1835"/>
    </location>
</feature>
<dbReference type="GO" id="GO:0004674">
    <property type="term" value="F:protein serine/threonine kinase activity"/>
    <property type="evidence" value="ECO:0007669"/>
    <property type="project" value="UniProtKB-KW"/>
</dbReference>
<feature type="region of interest" description="Disordered" evidence="9">
    <location>
        <begin position="953"/>
        <end position="990"/>
    </location>
</feature>
<dbReference type="PROSITE" id="PS00108">
    <property type="entry name" value="PROTEIN_KINASE_ST"/>
    <property type="match status" value="1"/>
</dbReference>
<feature type="compositionally biased region" description="Basic and acidic residues" evidence="9">
    <location>
        <begin position="687"/>
        <end position="728"/>
    </location>
</feature>
<feature type="compositionally biased region" description="Basic and acidic residues" evidence="9">
    <location>
        <begin position="1493"/>
        <end position="1502"/>
    </location>
</feature>
<name>A0A2C6KTW0_9APIC</name>
<feature type="domain" description="Protein kinase" evidence="10">
    <location>
        <begin position="172"/>
        <end position="595"/>
    </location>
</feature>
<feature type="compositionally biased region" description="Low complexity" evidence="9">
    <location>
        <begin position="1094"/>
        <end position="1105"/>
    </location>
</feature>
<dbReference type="SUPFAM" id="SSF56112">
    <property type="entry name" value="Protein kinase-like (PK-like)"/>
    <property type="match status" value="1"/>
</dbReference>
<dbReference type="GO" id="GO:0005524">
    <property type="term" value="F:ATP binding"/>
    <property type="evidence" value="ECO:0007669"/>
    <property type="project" value="UniProtKB-KW"/>
</dbReference>
<feature type="binding site" evidence="7">
    <location>
        <position position="326"/>
    </location>
    <ligand>
        <name>ATP</name>
        <dbReference type="ChEBI" id="CHEBI:30616"/>
    </ligand>
</feature>
<feature type="compositionally biased region" description="Basic and acidic residues" evidence="9">
    <location>
        <begin position="1342"/>
        <end position="1360"/>
    </location>
</feature>
<proteinExistence type="predicted"/>
<feature type="compositionally biased region" description="Acidic residues" evidence="9">
    <location>
        <begin position="41"/>
        <end position="51"/>
    </location>
</feature>
<feature type="compositionally biased region" description="Basic and acidic residues" evidence="9">
    <location>
        <begin position="78"/>
        <end position="152"/>
    </location>
</feature>
<dbReference type="InterPro" id="IPR008271">
    <property type="entry name" value="Ser/Thr_kinase_AS"/>
</dbReference>
<feature type="region of interest" description="Disordered" evidence="9">
    <location>
        <begin position="189"/>
        <end position="316"/>
    </location>
</feature>
<feature type="compositionally biased region" description="Low complexity" evidence="9">
    <location>
        <begin position="281"/>
        <end position="292"/>
    </location>
</feature>
<evidence type="ECO:0000256" key="8">
    <source>
        <dbReference type="PIRSR" id="PIRSR630616-3"/>
    </source>
</evidence>
<feature type="compositionally biased region" description="Basic and acidic residues" evidence="9">
    <location>
        <begin position="779"/>
        <end position="790"/>
    </location>
</feature>
<dbReference type="OrthoDB" id="40902at2759"/>
<evidence type="ECO:0000256" key="4">
    <source>
        <dbReference type="ARBA" id="ARBA00022777"/>
    </source>
</evidence>
<feature type="compositionally biased region" description="Basic and acidic residues" evidence="9">
    <location>
        <begin position="1457"/>
        <end position="1472"/>
    </location>
</feature>
<feature type="compositionally biased region" description="Basic and acidic residues" evidence="9">
    <location>
        <begin position="1776"/>
        <end position="1800"/>
    </location>
</feature>
<dbReference type="Gene3D" id="1.10.510.10">
    <property type="entry name" value="Transferase(Phosphotransferase) domain 1"/>
    <property type="match status" value="1"/>
</dbReference>
<dbReference type="InterPro" id="IPR011009">
    <property type="entry name" value="Kinase-like_dom_sf"/>
</dbReference>
<comment type="caution">
    <text evidence="11">The sequence shown here is derived from an EMBL/GenBank/DDBJ whole genome shotgun (WGS) entry which is preliminary data.</text>
</comment>
<evidence type="ECO:0000313" key="11">
    <source>
        <dbReference type="EMBL" id="PHJ23690.1"/>
    </source>
</evidence>
<feature type="binding site" evidence="7">
    <location>
        <position position="447"/>
    </location>
    <ligand>
        <name>ATP</name>
        <dbReference type="ChEBI" id="CHEBI:30616"/>
    </ligand>
</feature>
<feature type="region of interest" description="Disordered" evidence="9">
    <location>
        <begin position="1039"/>
        <end position="1379"/>
    </location>
</feature>
<evidence type="ECO:0000259" key="10">
    <source>
        <dbReference type="PROSITE" id="PS50011"/>
    </source>
</evidence>
<feature type="compositionally biased region" description="Polar residues" evidence="9">
    <location>
        <begin position="237"/>
        <end position="250"/>
    </location>
</feature>
<keyword evidence="4 11" id="KW-0418">Kinase</keyword>
<feature type="compositionally biased region" description="Low complexity" evidence="9">
    <location>
        <begin position="1052"/>
        <end position="1071"/>
    </location>
</feature>
<dbReference type="PANTHER" id="PTHR24350">
    <property type="entry name" value="SERINE/THREONINE-PROTEIN KINASE IAL-RELATED"/>
    <property type="match status" value="1"/>
</dbReference>
<evidence type="ECO:0000313" key="12">
    <source>
        <dbReference type="Proteomes" id="UP000221165"/>
    </source>
</evidence>
<feature type="region of interest" description="Disordered" evidence="9">
    <location>
        <begin position="624"/>
        <end position="865"/>
    </location>
</feature>
<feature type="compositionally biased region" description="Low complexity" evidence="9">
    <location>
        <begin position="791"/>
        <end position="804"/>
    </location>
</feature>
<feature type="binding site" evidence="7">
    <location>
        <begin position="428"/>
        <end position="429"/>
    </location>
    <ligand>
        <name>ATP</name>
        <dbReference type="ChEBI" id="CHEBI:30616"/>
    </ligand>
</feature>
<dbReference type="Pfam" id="PF00069">
    <property type="entry name" value="Pkinase"/>
    <property type="match status" value="2"/>
</dbReference>
<dbReference type="EMBL" id="MIGC01001037">
    <property type="protein sequence ID" value="PHJ23690.1"/>
    <property type="molecule type" value="Genomic_DNA"/>
</dbReference>
<evidence type="ECO:0000256" key="3">
    <source>
        <dbReference type="ARBA" id="ARBA00022741"/>
    </source>
</evidence>
<feature type="compositionally biased region" description="Basic and acidic residues" evidence="9">
    <location>
        <begin position="640"/>
        <end position="654"/>
    </location>
</feature>
<feature type="compositionally biased region" description="Polar residues" evidence="9">
    <location>
        <begin position="811"/>
        <end position="825"/>
    </location>
</feature>
<dbReference type="SMART" id="SM00220">
    <property type="entry name" value="S_TKc"/>
    <property type="match status" value="1"/>
</dbReference>
<feature type="compositionally biased region" description="Acidic residues" evidence="9">
    <location>
        <begin position="1725"/>
        <end position="1735"/>
    </location>
</feature>
<gene>
    <name evidence="11" type="ORF">CSUI_002456</name>
</gene>
<dbReference type="PROSITE" id="PS50011">
    <property type="entry name" value="PROTEIN_KINASE_DOM"/>
    <property type="match status" value="1"/>
</dbReference>
<evidence type="ECO:0000256" key="5">
    <source>
        <dbReference type="ARBA" id="ARBA00022840"/>
    </source>
</evidence>
<feature type="compositionally biased region" description="Low complexity" evidence="9">
    <location>
        <begin position="1503"/>
        <end position="1515"/>
    </location>
</feature>
<evidence type="ECO:0000256" key="9">
    <source>
        <dbReference type="SAM" id="MobiDB-lite"/>
    </source>
</evidence>
<feature type="region of interest" description="Disordered" evidence="9">
    <location>
        <begin position="1423"/>
        <end position="1549"/>
    </location>
</feature>
<keyword evidence="5 7" id="KW-0067">ATP-binding</keyword>
<keyword evidence="12" id="KW-1185">Reference proteome</keyword>
<reference evidence="11 12" key="1">
    <citation type="journal article" date="2017" name="Int. J. Parasitol.">
        <title>The genome of the protozoan parasite Cystoisospora suis and a reverse vaccinology approach to identify vaccine candidates.</title>
        <authorList>
            <person name="Palmieri N."/>
            <person name="Shrestha A."/>
            <person name="Ruttkowski B."/>
            <person name="Beck T."/>
            <person name="Vogl C."/>
            <person name="Tomley F."/>
            <person name="Blake D.P."/>
            <person name="Joachim A."/>
        </authorList>
    </citation>
    <scope>NUCLEOTIDE SEQUENCE [LARGE SCALE GENOMIC DNA]</scope>
    <source>
        <strain evidence="11 12">Wien I</strain>
    </source>
</reference>
<accession>A0A2C6KTW0</accession>
<feature type="compositionally biased region" description="Basic and acidic residues" evidence="9">
    <location>
        <begin position="1311"/>
        <end position="1323"/>
    </location>
</feature>
<evidence type="ECO:0000256" key="2">
    <source>
        <dbReference type="ARBA" id="ARBA00022679"/>
    </source>
</evidence>
<evidence type="ECO:0000256" key="7">
    <source>
        <dbReference type="PIRSR" id="PIRSR630616-2"/>
    </source>
</evidence>
<keyword evidence="1" id="KW-0723">Serine/threonine-protein kinase</keyword>
<dbReference type="Proteomes" id="UP000221165">
    <property type="component" value="Unassembled WGS sequence"/>
</dbReference>
<feature type="compositionally biased region" description="Basic and acidic residues" evidence="9">
    <location>
        <begin position="266"/>
        <end position="277"/>
    </location>
</feature>
<sequence length="1965" mass="220060">MEVRSAVDGLRNPPVDGELRRVIPGEGDEDPVAASDCEGGREEEEEDDDDEEKKKNNREKKKLTHLDKDHVSSSSPEKGNEGRKNEIKTDGKNDSKDKKEDMKEPEKERKVKREGKDAEANLSRKKEKEEQHIEDQQKGKPKEEMEKEEQWRYKLPIETGRRFRNRKTGVIYQLENIVGTGSAATVFTCRRIWSPSTPSSDASRADRRRKHDDEKEQEKKSHRQHTPPPPKSHKNVISHTTYSSPLSKSSGVRDASESGDEEEEKEEKKSKRVRSEETEMTSHGSSSSTSSSGRRRLKEEKEDQEEENKQENEEEMKKKNDLFAVKVIDLKAIKLCADFAREIQKIHREVKILRGLRHPCIVNLEDVVEEDEALFLVMEYVRGGELFYRVVEQGCFSEPQACYVMYQLVHACIYMHSKHVIHRDLKPENILVDKTLEGDFYIIKVADFGLAKLLTKSSLAHTLVGTPQYWAPEVLTCKNTNAAAAVNMTSTVTGITEGGRGGNRPGGSSGVPSHYGASADLWSLGVCLYVMLGGSYPFDERIAPIHTLILRGQFHFRHARFHRVSECAKDLIRRLLTVDIQRRITEHEVLRHPWMLRWLNSKDVKRILPPGVSLPSSSFHLMPPLPPLTPSSSSSFSDSLDDKAEDLRKERKEQEEDGEEEEEKKQKKKKKSSPFSSPSPHGNGCIEGKDGGTKDDRVIDNEEEEGMKRKIKKDDNEVKGRGERHKEISAVSSSSFSSDSSTPPVSRSHSPCTSSPTSRGEDKEKEEEEHRRNKTRFSRVKEEGEVHRSGQSDSSAPSRSPSSSTYHEETTPSSVRSPSQKTSPPRQRARMRSTSPGRRPSSACHEIFPSSHPAPSASSSSARSGGGRFVVPPFQLPLLLPLQLQALLLVHLLLLALRPSPALQSILQQLLRQLLLLQNRVRQCVGVIDCTCSSALDLLQDIVALYTDEGETKTTRRMKMSSSSCYEDASDGCGRTRESREQEEEEEREKKEALRDLFACVSTWVDEMRQAGLDCGRGYSALEIQVHRLIQGVLSLKRREESKLPPSPSPPSASSSSSYPSITPYGSPTSPRLSSVTERDEEEGQVNESDLDRLLSSACSRASHSSQRRGHGGQGEGDKQENDERRRSERKEDDKGFVSSKEEPMRTTVEVLSDDEGKEDVASQTRRRRDGALTEKEEETVLQSYDASDNVDERERCFSQGKEGGGGRNPPLRVISKERSPESPKTPSILEGFFFDANQGATREEDEEEETRQGFTVHEITKEEEDETEKPNYCSSSFSSVFESPLPSTVMSTPSNPRERQESPGVSSNDFGKHHGSEHRHELEVEEEEESSSSSLFSPPCRPKDVWGKSLHEKERRSKDSSSSVEARGSGDRGGGNNRVYLQRIDLLRKHLQRQLKSLVENSFVDDTFSTASSVDMTACYSGGGGGHKDTSTYLVGDPTTKTTPNKSTFPSSSSFHPRDDEKSSYFYEGHHPHGRKMGSSPPPPFPSSSPTREQEKEREHSSSQPCHSHSSSSSRHGDQNSKVGGSATTTATATSTTTAAPAGAVGRAGGANLGGRWFLGRPEDVSVLTQEILDFLFLSSDTSALHARLVSSQQRELAGTEKSMFGKRGDEERRRRACKLHDAGDGDIHDDSFLSLHPQIPPGEKEEDLLLLGDRRRKMREEQEGGCRSSPSFGIEVTPPSFFDPSTWTTERTTMEVKTAQSRGVCHKGPRNGAEERRSKSSEIEGDDEEGRGEEEERSKDLTGIGQEKTHEKVVKKKTIQKKVVDEQEEEVEDNERGSSAKDFESKHTNASMDTRDRSPNTLAQKHSSSASFISSSTTTRHSSTTSLSGGCLSSNLPPPASSAEVFFEEQMLVLKLLTKSLDRLRRVEYLLSCISAFWASFDIVLTRLLQLQKLVQTLISVRQCNFKRRAKERLMLYMEAWESVQTQCRVYVHLGQRREEKLVEFGLRIQTTADQVDAIRALS</sequence>
<dbReference type="InterPro" id="IPR000719">
    <property type="entry name" value="Prot_kinase_dom"/>
</dbReference>
<keyword evidence="3 7" id="KW-0547">Nucleotide-binding</keyword>
<feature type="compositionally biased region" description="Basic and acidic residues" evidence="9">
    <location>
        <begin position="1116"/>
        <end position="1145"/>
    </location>
</feature>
<protein>
    <submittedName>
        <fullName evidence="11">Calcium signaling protein kinase rad53</fullName>
    </submittedName>
</protein>
<feature type="compositionally biased region" description="Basic residues" evidence="9">
    <location>
        <begin position="220"/>
        <end position="236"/>
    </location>
</feature>
<feature type="compositionally biased region" description="Basic and acidic residues" evidence="9">
    <location>
        <begin position="1714"/>
        <end position="1724"/>
    </location>
</feature>
<evidence type="ECO:0000256" key="1">
    <source>
        <dbReference type="ARBA" id="ARBA00022527"/>
    </source>
</evidence>
<organism evidence="11 12">
    <name type="scientific">Cystoisospora suis</name>
    <dbReference type="NCBI Taxonomy" id="483139"/>
    <lineage>
        <taxon>Eukaryota</taxon>
        <taxon>Sar</taxon>
        <taxon>Alveolata</taxon>
        <taxon>Apicomplexa</taxon>
        <taxon>Conoidasida</taxon>
        <taxon>Coccidia</taxon>
        <taxon>Eucoccidiorida</taxon>
        <taxon>Eimeriorina</taxon>
        <taxon>Sarcocystidae</taxon>
        <taxon>Cystoisospora</taxon>
    </lineage>
</organism>
<feature type="compositionally biased region" description="Polar residues" evidence="9">
    <location>
        <begin position="1440"/>
        <end position="1456"/>
    </location>
</feature>
<dbReference type="GeneID" id="94425868"/>
<feature type="active site" description="Proton acceptor" evidence="6">
    <location>
        <position position="424"/>
    </location>
</feature>
<feature type="compositionally biased region" description="Low complexity" evidence="9">
    <location>
        <begin position="1525"/>
        <end position="1546"/>
    </location>
</feature>
<feature type="compositionally biased region" description="Low complexity" evidence="9">
    <location>
        <begin position="849"/>
        <end position="863"/>
    </location>
</feature>
<keyword evidence="2" id="KW-0808">Transferase</keyword>
<feature type="compositionally biased region" description="Basic and acidic residues" evidence="9">
    <location>
        <begin position="297"/>
        <end position="316"/>
    </location>
</feature>
<dbReference type="RefSeq" id="XP_067925365.1">
    <property type="nucleotide sequence ID" value="XM_068062657.1"/>
</dbReference>
<dbReference type="VEuPathDB" id="ToxoDB:CSUI_002456"/>
<dbReference type="CDD" id="cd05117">
    <property type="entry name" value="STKc_CAMK"/>
    <property type="match status" value="1"/>
</dbReference>
<feature type="compositionally biased region" description="Low complexity" evidence="9">
    <location>
        <begin position="1275"/>
        <end position="1288"/>
    </location>
</feature>
<feature type="compositionally biased region" description="Low complexity" evidence="9">
    <location>
        <begin position="1809"/>
        <end position="1835"/>
    </location>
</feature>
<feature type="compositionally biased region" description="Low complexity" evidence="9">
    <location>
        <begin position="729"/>
        <end position="751"/>
    </location>
</feature>
<dbReference type="InterPro" id="IPR030616">
    <property type="entry name" value="Aur-like"/>
</dbReference>
<feature type="compositionally biased region" description="Basic and acidic residues" evidence="9">
    <location>
        <begin position="759"/>
        <end position="771"/>
    </location>
</feature>
<feature type="region of interest" description="Disordered" evidence="9">
    <location>
        <begin position="1"/>
        <end position="166"/>
    </location>
</feature>
<evidence type="ECO:0000256" key="6">
    <source>
        <dbReference type="PIRSR" id="PIRSR630616-1"/>
    </source>
</evidence>
<feature type="cross-link" description="Glycyl lysine isopeptide (Lys-Gly) (interchain with G-Cter in SUMO2)" evidence="8">
    <location>
        <position position="426"/>
    </location>
</feature>